<protein>
    <submittedName>
        <fullName evidence="1">Uncharacterized protein</fullName>
    </submittedName>
</protein>
<evidence type="ECO:0000313" key="1">
    <source>
        <dbReference type="EMBL" id="PJE80799.1"/>
    </source>
</evidence>
<gene>
    <name evidence="1" type="ORF">CI610_00224</name>
</gene>
<dbReference type="AlphaFoldDB" id="A0A2H9TC89"/>
<dbReference type="Gene3D" id="3.40.50.1240">
    <property type="entry name" value="Phosphoglycerate mutase-like"/>
    <property type="match status" value="1"/>
</dbReference>
<dbReference type="InterPro" id="IPR029033">
    <property type="entry name" value="His_PPase_superfam"/>
</dbReference>
<sequence>MHNQATGHYSTMLNGCIITLFVLVVSLLTARARPNSPDFTHKTEALHLCSKSPYPERKPLYSPFGYTLKQVNHIGCHGSRYLQSIQSVACLKRALQNIKNHFCPKLFSATGEQWLQRMEELISECNVVSVTEHITKKGQQEQEAIAQRLMQAINADSTTPNTCWDIYTFHSEKLKTYESQEAFLTSLHTYKPLTSSFKIHKMQSNRIRWTVSKKKFHKFHGPTVANEQHLPASFRHLVSRDNFREICRPMFRAGCKISDNQYIHVLRLMHIGCQYDMNLPVYSRLGLCQYISNTATSTPINPYSGKKTSITKKQRQVALQILTHFLAQEKKMMAQANPALSLCFCNDSHLHPFMEMVGILSPNTPDYYTMSANLQCRTYCYSGKSSSIHNKATSQYEPQYFVQILWNEEPITIPRLDGGNYQQLYPWSSVIAHFSYLLKSQK</sequence>
<organism evidence="1">
    <name type="scientific">invertebrate metagenome</name>
    <dbReference type="NCBI Taxonomy" id="1711999"/>
    <lineage>
        <taxon>unclassified sequences</taxon>
        <taxon>metagenomes</taxon>
        <taxon>organismal metagenomes</taxon>
    </lineage>
</organism>
<dbReference type="EMBL" id="NSIT01000005">
    <property type="protein sequence ID" value="PJE80799.1"/>
    <property type="molecule type" value="Genomic_DNA"/>
</dbReference>
<accession>A0A2H9TC89</accession>
<reference evidence="1" key="1">
    <citation type="journal article" date="2017" name="Appl. Environ. Microbiol.">
        <title>Molecular characterization of an Endozoicomonas-like organism causing infection in king scallop Pecten maximus L.</title>
        <authorList>
            <person name="Cano I."/>
            <person name="van Aerle R."/>
            <person name="Ross S."/>
            <person name="Verner-Jeffreys D.W."/>
            <person name="Paley R.K."/>
            <person name="Rimmer G."/>
            <person name="Ryder D."/>
            <person name="Hooper P."/>
            <person name="Stone D."/>
            <person name="Feist S.W."/>
        </authorList>
    </citation>
    <scope>NUCLEOTIDE SEQUENCE</scope>
</reference>
<proteinExistence type="predicted"/>
<dbReference type="SUPFAM" id="SSF53254">
    <property type="entry name" value="Phosphoglycerate mutase-like"/>
    <property type="match status" value="1"/>
</dbReference>
<name>A0A2H9TC89_9ZZZZ</name>
<comment type="caution">
    <text evidence="1">The sequence shown here is derived from an EMBL/GenBank/DDBJ whole genome shotgun (WGS) entry which is preliminary data.</text>
</comment>